<protein>
    <submittedName>
        <fullName evidence="1">Uncharacterized protein</fullName>
    </submittedName>
</protein>
<comment type="caution">
    <text evidence="1">The sequence shown here is derived from an EMBL/GenBank/DDBJ whole genome shotgun (WGS) entry which is preliminary data.</text>
</comment>
<keyword evidence="2" id="KW-1185">Reference proteome</keyword>
<evidence type="ECO:0000313" key="2">
    <source>
        <dbReference type="Proteomes" id="UP000589716"/>
    </source>
</evidence>
<name>A0A853IZJ4_9BURK</name>
<accession>A0A853IZJ4</accession>
<sequence>MFDLLRRAERAGQLVRVMRSAENRHQKEVWELTPQGREFAEPQPIALTALTCADFEVNAPGEVSALTALTSQGVRGSARRGRRRGGGQ</sequence>
<dbReference type="RefSeq" id="WP_180551606.1">
    <property type="nucleotide sequence ID" value="NZ_JACCKX010000001.1"/>
</dbReference>
<evidence type="ECO:0000313" key="1">
    <source>
        <dbReference type="EMBL" id="NZA03376.1"/>
    </source>
</evidence>
<dbReference type="EMBL" id="JACCKX010000001">
    <property type="protein sequence ID" value="NZA03376.1"/>
    <property type="molecule type" value="Genomic_DNA"/>
</dbReference>
<reference evidence="1 2" key="1">
    <citation type="submission" date="2020-07" db="EMBL/GenBank/DDBJ databases">
        <authorList>
            <person name="Maaloum M."/>
        </authorList>
    </citation>
    <scope>NUCLEOTIDE SEQUENCE [LARGE SCALE GENOMIC DNA]</scope>
    <source>
        <strain evidence="1 2">GCS-AN-3</strain>
    </source>
</reference>
<proteinExistence type="predicted"/>
<gene>
    <name evidence="1" type="ORF">H0I39_19670</name>
</gene>
<organism evidence="1 2">
    <name type="scientific">Ottowia beijingensis</name>
    <dbReference type="NCBI Taxonomy" id="1207057"/>
    <lineage>
        <taxon>Bacteria</taxon>
        <taxon>Pseudomonadati</taxon>
        <taxon>Pseudomonadota</taxon>
        <taxon>Betaproteobacteria</taxon>
        <taxon>Burkholderiales</taxon>
        <taxon>Comamonadaceae</taxon>
        <taxon>Ottowia</taxon>
    </lineage>
</organism>
<dbReference type="AlphaFoldDB" id="A0A853IZJ4"/>
<dbReference type="Proteomes" id="UP000589716">
    <property type="component" value="Unassembled WGS sequence"/>
</dbReference>